<accession>A0ACC8XGH7</accession>
<organism evidence="1 2">
    <name type="scientific">Candidatus Epulonipiscium fishelsonii</name>
    <dbReference type="NCBI Taxonomy" id="77094"/>
    <lineage>
        <taxon>Bacteria</taxon>
        <taxon>Bacillati</taxon>
        <taxon>Bacillota</taxon>
        <taxon>Clostridia</taxon>
        <taxon>Lachnospirales</taxon>
        <taxon>Lachnospiraceae</taxon>
        <taxon>Candidatus Epulonipiscium</taxon>
    </lineage>
</organism>
<comment type="caution">
    <text evidence="1">The sequence shown here is derived from an EMBL/GenBank/DDBJ whole genome shotgun (WGS) entry which is preliminary data.</text>
</comment>
<gene>
    <name evidence="1" type="ORF">AN396_13475</name>
</gene>
<evidence type="ECO:0000313" key="1">
    <source>
        <dbReference type="EMBL" id="ONI42696.1"/>
    </source>
</evidence>
<protein>
    <submittedName>
        <fullName evidence="1">Uncharacterized protein</fullName>
    </submittedName>
</protein>
<dbReference type="Proteomes" id="UP000188605">
    <property type="component" value="Unassembled WGS sequence"/>
</dbReference>
<evidence type="ECO:0000313" key="2">
    <source>
        <dbReference type="Proteomes" id="UP000188605"/>
    </source>
</evidence>
<name>A0ACC8XGH7_9FIRM</name>
<reference evidence="1" key="1">
    <citation type="submission" date="2016-08" db="EMBL/GenBank/DDBJ databases">
        <authorList>
            <person name="Ngugi D.K."/>
            <person name="Miyake S."/>
            <person name="Stingl U."/>
        </authorList>
    </citation>
    <scope>NUCLEOTIDE SEQUENCE</scope>
    <source>
        <strain evidence="1">SCG-B11WGA-EpuloA1</strain>
    </source>
</reference>
<proteinExistence type="predicted"/>
<dbReference type="EMBL" id="LJDB01000008">
    <property type="protein sequence ID" value="ONI42696.1"/>
    <property type="molecule type" value="Genomic_DNA"/>
</dbReference>
<keyword evidence="2" id="KW-1185">Reference proteome</keyword>
<sequence>MNLLSTIINILKNYNHIALVNIITDVKEYKDIEYYFLNRIVAGGIFVGFPYKTVELEKLAQKYNVVLIDQLESSDETKDLKLVNSDNYLGGYIATKHLIDKGHLNILHIAGDNRLSSVQREMGYKMAMEEFNLESIVIYGMYRDDVSYKITKEYLQTYKPSAIFVANDIMAIGVTKALREMQFKIPNDISIIGFDNLNLAKWYNFDLTTMSVSIKDIGKSSVELLFEEKIKHKICIANLVEGSSVTQKLK</sequence>